<evidence type="ECO:0000256" key="1">
    <source>
        <dbReference type="SAM" id="MobiDB-lite"/>
    </source>
</evidence>
<evidence type="ECO:0000313" key="3">
    <source>
        <dbReference type="Proteomes" id="UP000622604"/>
    </source>
</evidence>
<reference evidence="2" key="1">
    <citation type="journal article" date="2014" name="Int. J. Syst. Evol. Microbiol.">
        <title>Complete genome sequence of Corynebacterium casei LMG S-19264T (=DSM 44701T), isolated from a smear-ripened cheese.</title>
        <authorList>
            <consortium name="US DOE Joint Genome Institute (JGI-PGF)"/>
            <person name="Walter F."/>
            <person name="Albersmeier A."/>
            <person name="Kalinowski J."/>
            <person name="Ruckert C."/>
        </authorList>
    </citation>
    <scope>NUCLEOTIDE SEQUENCE</scope>
    <source>
        <strain evidence="2">KCTC 32337</strain>
    </source>
</reference>
<feature type="compositionally biased region" description="Basic and acidic residues" evidence="1">
    <location>
        <begin position="46"/>
        <end position="58"/>
    </location>
</feature>
<dbReference type="EMBL" id="BMZC01000004">
    <property type="protein sequence ID" value="GGZ59154.1"/>
    <property type="molecule type" value="Genomic_DNA"/>
</dbReference>
<reference evidence="2" key="2">
    <citation type="submission" date="2020-09" db="EMBL/GenBank/DDBJ databases">
        <authorList>
            <person name="Sun Q."/>
            <person name="Kim S."/>
        </authorList>
    </citation>
    <scope>NUCLEOTIDE SEQUENCE</scope>
    <source>
        <strain evidence="2">KCTC 32337</strain>
    </source>
</reference>
<dbReference type="Proteomes" id="UP000622604">
    <property type="component" value="Unassembled WGS sequence"/>
</dbReference>
<accession>A0A8H9I8M6</accession>
<dbReference type="RefSeq" id="WP_007986050.1">
    <property type="nucleotide sequence ID" value="NZ_BMZC01000004.1"/>
</dbReference>
<dbReference type="AlphaFoldDB" id="A0A8H9I8M6"/>
<comment type="caution">
    <text evidence="2">The sequence shown here is derived from an EMBL/GenBank/DDBJ whole genome shotgun (WGS) entry which is preliminary data.</text>
</comment>
<feature type="compositionally biased region" description="Basic residues" evidence="1">
    <location>
        <begin position="31"/>
        <end position="45"/>
    </location>
</feature>
<sequence>MKTFQDRYNLHVDVEAIENYVDGTFRKLNRTTRSLHKPTPHHRKDKWQERDTKHLSSH</sequence>
<organism evidence="2 3">
    <name type="scientific">Paraglaciecola chathamensis</name>
    <dbReference type="NCBI Taxonomy" id="368405"/>
    <lineage>
        <taxon>Bacteria</taxon>
        <taxon>Pseudomonadati</taxon>
        <taxon>Pseudomonadota</taxon>
        <taxon>Gammaproteobacteria</taxon>
        <taxon>Alteromonadales</taxon>
        <taxon>Alteromonadaceae</taxon>
        <taxon>Paraglaciecola</taxon>
    </lineage>
</organism>
<protein>
    <submittedName>
        <fullName evidence="2">Uncharacterized protein</fullName>
    </submittedName>
</protein>
<proteinExistence type="predicted"/>
<feature type="region of interest" description="Disordered" evidence="1">
    <location>
        <begin position="31"/>
        <end position="58"/>
    </location>
</feature>
<gene>
    <name evidence="2" type="ORF">GCM10011274_16410</name>
</gene>
<evidence type="ECO:0000313" key="2">
    <source>
        <dbReference type="EMBL" id="GGZ59154.1"/>
    </source>
</evidence>
<name>A0A8H9I8M6_9ALTE</name>